<evidence type="ECO:0000313" key="14">
    <source>
        <dbReference type="Proteomes" id="UP001187531"/>
    </source>
</evidence>
<sequence>MAWLWPLALSVLFSDVIVNASDKLCFGYEENCSDSQLFYPQGTCDNLAVGWAQSLESQNEMFYEFGDFGYVKKRIKEITNICQPVEDKDNGFLECTDHMRFCRGNNIYMDFRGLAKQTHPLRYTMDVLGPGDVGARCQVDDAKLRRISDHISPLQSWGPELRHFQRLENYTCDLTIETPIILMKIDAAVSYYHHFCDFLNLYISLHVNQTIGETKDAQVIIWETYPYSSMFSSAFLPFTDKPVWTLRKIMNKRICFKNVMFPLLPRMIYGLYYNTPLVPHCHASGLFKGFSDFIRNGLGLPSFEPADKIRVTLLSRRTQFRRILNEEEILRDLKENPSLSVKKVSFDREVPFLEQLKIIGNTDILIGMHGSGLTHLLFLPDWAVVFELYNCEDEGCYFDLARLRGIKYVTWKDKEKLFPQDEGKHPSTGKPHAKFTNYSFDVSEVYSIVDEAADWVMRHPSYGRKYSHLQKKDEL</sequence>
<evidence type="ECO:0000256" key="7">
    <source>
        <dbReference type="ARBA" id="ARBA00040944"/>
    </source>
</evidence>
<dbReference type="Pfam" id="PF04577">
    <property type="entry name" value="Glyco_transf_61"/>
    <property type="match status" value="1"/>
</dbReference>
<dbReference type="GO" id="GO:0097363">
    <property type="term" value="F:protein O-acetylglucosaminyltransferase activity"/>
    <property type="evidence" value="ECO:0007669"/>
    <property type="project" value="UniProtKB-EC"/>
</dbReference>
<comment type="caution">
    <text evidence="13">The sequence shown here is derived from an EMBL/GenBank/DDBJ whole genome shotgun (WGS) entry which is preliminary data.</text>
</comment>
<proteinExistence type="predicted"/>
<reference evidence="13" key="1">
    <citation type="submission" date="2023-07" db="EMBL/GenBank/DDBJ databases">
        <title>Chromosome-level genome assembly of Artemia franciscana.</title>
        <authorList>
            <person name="Jo E."/>
        </authorList>
    </citation>
    <scope>NUCLEOTIDE SEQUENCE</scope>
    <source>
        <tissue evidence="13">Whole body</tissue>
    </source>
</reference>
<dbReference type="AlphaFoldDB" id="A0AA88HG41"/>
<evidence type="ECO:0000256" key="9">
    <source>
        <dbReference type="ARBA" id="ARBA00048317"/>
    </source>
</evidence>
<name>A0AA88HG41_ARTSF</name>
<keyword evidence="5" id="KW-0256">Endoplasmic reticulum</keyword>
<keyword evidence="4 11" id="KW-0732">Signal</keyword>
<organism evidence="13 14">
    <name type="scientific">Artemia franciscana</name>
    <name type="common">Brine shrimp</name>
    <name type="synonym">Artemia sanfranciscana</name>
    <dbReference type="NCBI Taxonomy" id="6661"/>
    <lineage>
        <taxon>Eukaryota</taxon>
        <taxon>Metazoa</taxon>
        <taxon>Ecdysozoa</taxon>
        <taxon>Arthropoda</taxon>
        <taxon>Crustacea</taxon>
        <taxon>Branchiopoda</taxon>
        <taxon>Anostraca</taxon>
        <taxon>Artemiidae</taxon>
        <taxon>Artemia</taxon>
    </lineage>
</organism>
<dbReference type="EC" id="2.4.1.255" evidence="1"/>
<evidence type="ECO:0000256" key="8">
    <source>
        <dbReference type="ARBA" id="ARBA00042574"/>
    </source>
</evidence>
<evidence type="ECO:0000256" key="1">
    <source>
        <dbReference type="ARBA" id="ARBA00011970"/>
    </source>
</evidence>
<keyword evidence="14" id="KW-1185">Reference proteome</keyword>
<keyword evidence="6" id="KW-0325">Glycoprotein</keyword>
<gene>
    <name evidence="13" type="ORF">QYM36_014043</name>
</gene>
<keyword evidence="3" id="KW-0808">Transferase</keyword>
<feature type="chain" id="PRO_5041692110" description="EGF domain-specific O-linked N-acetylglucosamine transferase" evidence="11">
    <location>
        <begin position="21"/>
        <end position="475"/>
    </location>
</feature>
<evidence type="ECO:0000256" key="4">
    <source>
        <dbReference type="ARBA" id="ARBA00022729"/>
    </source>
</evidence>
<dbReference type="InterPro" id="IPR049625">
    <property type="entry name" value="Glyco_transf_61_cat"/>
</dbReference>
<accession>A0AA88HG41</accession>
<evidence type="ECO:0000256" key="2">
    <source>
        <dbReference type="ARBA" id="ARBA00022676"/>
    </source>
</evidence>
<keyword evidence="2" id="KW-0328">Glycosyltransferase</keyword>
<feature type="signal peptide" evidence="11">
    <location>
        <begin position="1"/>
        <end position="20"/>
    </location>
</feature>
<dbReference type="InterPro" id="IPR007657">
    <property type="entry name" value="Glycosyltransferase_61"/>
</dbReference>
<evidence type="ECO:0000256" key="5">
    <source>
        <dbReference type="ARBA" id="ARBA00022824"/>
    </source>
</evidence>
<comment type="catalytic activity">
    <reaction evidence="9">
        <text>L-seryl-[protein] + UDP-N-acetyl-alpha-D-glucosamine = 3-O-(N-acetyl-beta-D-glucosaminyl)-L-seryl-[protein] + UDP + H(+)</text>
        <dbReference type="Rhea" id="RHEA:48904"/>
        <dbReference type="Rhea" id="RHEA-COMP:9863"/>
        <dbReference type="Rhea" id="RHEA-COMP:12251"/>
        <dbReference type="ChEBI" id="CHEBI:15378"/>
        <dbReference type="ChEBI" id="CHEBI:29999"/>
        <dbReference type="ChEBI" id="CHEBI:57705"/>
        <dbReference type="ChEBI" id="CHEBI:58223"/>
        <dbReference type="ChEBI" id="CHEBI:90838"/>
        <dbReference type="EC" id="2.4.1.255"/>
    </reaction>
</comment>
<evidence type="ECO:0000256" key="11">
    <source>
        <dbReference type="SAM" id="SignalP"/>
    </source>
</evidence>
<dbReference type="GO" id="GO:0005788">
    <property type="term" value="C:endoplasmic reticulum lumen"/>
    <property type="evidence" value="ECO:0007669"/>
    <property type="project" value="TreeGrafter"/>
</dbReference>
<evidence type="ECO:0000256" key="10">
    <source>
        <dbReference type="ARBA" id="ARBA00049432"/>
    </source>
</evidence>
<dbReference type="Proteomes" id="UP001187531">
    <property type="component" value="Unassembled WGS sequence"/>
</dbReference>
<evidence type="ECO:0000256" key="3">
    <source>
        <dbReference type="ARBA" id="ARBA00022679"/>
    </source>
</evidence>
<dbReference type="PANTHER" id="PTHR20961">
    <property type="entry name" value="GLYCOSYLTRANSFERASE"/>
    <property type="match status" value="1"/>
</dbReference>
<dbReference type="EMBL" id="JAVRJZ010000018">
    <property type="protein sequence ID" value="KAK2708303.1"/>
    <property type="molecule type" value="Genomic_DNA"/>
</dbReference>
<dbReference type="PANTHER" id="PTHR20961:SF148">
    <property type="entry name" value="EGF DOMAIN-SPECIFIC O-LINKED N-ACETYLGLUCOSAMINE TRANSFERASE"/>
    <property type="match status" value="1"/>
</dbReference>
<evidence type="ECO:0000256" key="6">
    <source>
        <dbReference type="ARBA" id="ARBA00023180"/>
    </source>
</evidence>
<evidence type="ECO:0000259" key="12">
    <source>
        <dbReference type="Pfam" id="PF04577"/>
    </source>
</evidence>
<protein>
    <recommendedName>
        <fullName evidence="7">EGF domain-specific O-linked N-acetylglucosamine transferase</fullName>
        <ecNumber evidence="1">2.4.1.255</ecNumber>
    </recommendedName>
    <alternativeName>
        <fullName evidence="8">Extracellular O-linked N-acetylglucosamine transferase</fullName>
    </alternativeName>
</protein>
<comment type="catalytic activity">
    <reaction evidence="10">
        <text>L-threonyl-[protein] + UDP-N-acetyl-alpha-D-glucosamine = 3-O-(N-acetyl-beta-D-glucosaminyl)-L-threonyl-[protein] + UDP + H(+)</text>
        <dbReference type="Rhea" id="RHEA:48908"/>
        <dbReference type="Rhea" id="RHEA-COMP:11060"/>
        <dbReference type="Rhea" id="RHEA-COMP:12252"/>
        <dbReference type="ChEBI" id="CHEBI:15378"/>
        <dbReference type="ChEBI" id="CHEBI:30013"/>
        <dbReference type="ChEBI" id="CHEBI:57705"/>
        <dbReference type="ChEBI" id="CHEBI:58223"/>
        <dbReference type="ChEBI" id="CHEBI:90840"/>
        <dbReference type="EC" id="2.4.1.255"/>
    </reaction>
</comment>
<feature type="domain" description="Glycosyltransferase 61 catalytic" evidence="12">
    <location>
        <begin position="191"/>
        <end position="385"/>
    </location>
</feature>
<evidence type="ECO:0000313" key="13">
    <source>
        <dbReference type="EMBL" id="KAK2708303.1"/>
    </source>
</evidence>